<evidence type="ECO:0000313" key="10">
    <source>
        <dbReference type="Proteomes" id="UP000787672"/>
    </source>
</evidence>
<feature type="transmembrane region" description="Helical" evidence="8">
    <location>
        <begin position="193"/>
        <end position="211"/>
    </location>
</feature>
<feature type="transmembrane region" description="Helical" evidence="8">
    <location>
        <begin position="71"/>
        <end position="91"/>
    </location>
</feature>
<accession>A0ABS6FCZ7</accession>
<feature type="transmembrane region" description="Helical" evidence="8">
    <location>
        <begin position="164"/>
        <end position="186"/>
    </location>
</feature>
<evidence type="ECO:0000256" key="2">
    <source>
        <dbReference type="ARBA" id="ARBA00009142"/>
    </source>
</evidence>
<dbReference type="InterPro" id="IPR052017">
    <property type="entry name" value="TSUP"/>
</dbReference>
<dbReference type="Pfam" id="PF01925">
    <property type="entry name" value="TauE"/>
    <property type="match status" value="1"/>
</dbReference>
<dbReference type="EMBL" id="JAHLQN010000001">
    <property type="protein sequence ID" value="MBU5627442.1"/>
    <property type="molecule type" value="Genomic_DNA"/>
</dbReference>
<comment type="similarity">
    <text evidence="2 8">Belongs to the 4-toluene sulfonate uptake permease (TSUP) (TC 2.A.102) family.</text>
</comment>
<comment type="caution">
    <text evidence="9">The sequence shown here is derived from an EMBL/GenBank/DDBJ whole genome shotgun (WGS) entry which is preliminary data.</text>
</comment>
<comment type="subcellular location">
    <subcellularLocation>
        <location evidence="1 8">Cell membrane</location>
        <topology evidence="1 8">Multi-pass membrane protein</topology>
    </subcellularLocation>
</comment>
<evidence type="ECO:0000256" key="6">
    <source>
        <dbReference type="ARBA" id="ARBA00022989"/>
    </source>
</evidence>
<dbReference type="RefSeq" id="WP_216632805.1">
    <property type="nucleotide sequence ID" value="NZ_JAHLQN010000001.1"/>
</dbReference>
<evidence type="ECO:0000256" key="1">
    <source>
        <dbReference type="ARBA" id="ARBA00004651"/>
    </source>
</evidence>
<dbReference type="InterPro" id="IPR002781">
    <property type="entry name" value="TM_pro_TauE-like"/>
</dbReference>
<reference evidence="9 10" key="1">
    <citation type="submission" date="2021-06" db="EMBL/GenBank/DDBJ databases">
        <authorList>
            <person name="Sun Q."/>
            <person name="Li D."/>
        </authorList>
    </citation>
    <scope>NUCLEOTIDE SEQUENCE [LARGE SCALE GENOMIC DNA]</scope>
    <source>
        <strain evidence="9 10">MSJ-2</strain>
    </source>
</reference>
<evidence type="ECO:0000256" key="8">
    <source>
        <dbReference type="RuleBase" id="RU363041"/>
    </source>
</evidence>
<gene>
    <name evidence="9" type="ORF">KQI82_11035</name>
</gene>
<name>A0ABS6FCZ7_9FIRM</name>
<dbReference type="PANTHER" id="PTHR30269">
    <property type="entry name" value="TRANSMEMBRANE PROTEIN YFCA"/>
    <property type="match status" value="1"/>
</dbReference>
<sequence length="243" mass="26092">MTAAFFTLLVCFIGGALQSLIGFGCAIIMMALLPYLISPIPLVSGMTSVICFLCSLALTLKYRRPVHLRRILPVFAAYLVLLPISNRIALALPPGRMKLYLGLALVLMSAYYLMCSGKTLRLPRTLPVALAVGMLSGILSGLFTMGGPPVVLYAMSASDDKEDYLGMIQFYFTITNLSNSVVRIAAGVITPAVLPWIAVGMTGTAAGMLAAKPLQGRLNWDALRRWTYVMIGVVGVNNILSAL</sequence>
<keyword evidence="10" id="KW-1185">Reference proteome</keyword>
<dbReference type="PANTHER" id="PTHR30269:SF37">
    <property type="entry name" value="MEMBRANE TRANSPORTER PROTEIN"/>
    <property type="match status" value="1"/>
</dbReference>
<keyword evidence="4 8" id="KW-1003">Cell membrane</keyword>
<feature type="transmembrane region" description="Helical" evidence="8">
    <location>
        <begin position="97"/>
        <end position="114"/>
    </location>
</feature>
<organism evidence="9 10">
    <name type="scientific">Dysosmobacter acutus</name>
    <dbReference type="NCBI Taxonomy" id="2841504"/>
    <lineage>
        <taxon>Bacteria</taxon>
        <taxon>Bacillati</taxon>
        <taxon>Bacillota</taxon>
        <taxon>Clostridia</taxon>
        <taxon>Eubacteriales</taxon>
        <taxon>Oscillospiraceae</taxon>
        <taxon>Dysosmobacter</taxon>
    </lineage>
</organism>
<feature type="transmembrane region" description="Helical" evidence="8">
    <location>
        <begin position="126"/>
        <end position="144"/>
    </location>
</feature>
<keyword evidence="3" id="KW-0813">Transport</keyword>
<proteinExistence type="inferred from homology"/>
<feature type="transmembrane region" description="Helical" evidence="8">
    <location>
        <begin position="36"/>
        <end position="59"/>
    </location>
</feature>
<dbReference type="Proteomes" id="UP000787672">
    <property type="component" value="Unassembled WGS sequence"/>
</dbReference>
<evidence type="ECO:0000256" key="3">
    <source>
        <dbReference type="ARBA" id="ARBA00022448"/>
    </source>
</evidence>
<keyword evidence="6 8" id="KW-1133">Transmembrane helix</keyword>
<keyword evidence="7 8" id="KW-0472">Membrane</keyword>
<evidence type="ECO:0000256" key="7">
    <source>
        <dbReference type="ARBA" id="ARBA00023136"/>
    </source>
</evidence>
<protein>
    <recommendedName>
        <fullName evidence="8">Probable membrane transporter protein</fullName>
    </recommendedName>
</protein>
<evidence type="ECO:0000256" key="4">
    <source>
        <dbReference type="ARBA" id="ARBA00022475"/>
    </source>
</evidence>
<keyword evidence="5 8" id="KW-0812">Transmembrane</keyword>
<evidence type="ECO:0000313" key="9">
    <source>
        <dbReference type="EMBL" id="MBU5627442.1"/>
    </source>
</evidence>
<evidence type="ECO:0000256" key="5">
    <source>
        <dbReference type="ARBA" id="ARBA00022692"/>
    </source>
</evidence>